<feature type="transmembrane region" description="Helical" evidence="7">
    <location>
        <begin position="670"/>
        <end position="692"/>
    </location>
</feature>
<comment type="similarity">
    <text evidence="2">Belongs to the major facilitator superfamily. Folate-biopterin transporter (TC 2.A.71) family.</text>
</comment>
<keyword evidence="4 7" id="KW-0812">Transmembrane</keyword>
<feature type="transmembrane region" description="Helical" evidence="7">
    <location>
        <begin position="133"/>
        <end position="154"/>
    </location>
</feature>
<feature type="transmembrane region" description="Helical" evidence="7">
    <location>
        <begin position="269"/>
        <end position="290"/>
    </location>
</feature>
<evidence type="ECO:0000256" key="7">
    <source>
        <dbReference type="SAM" id="Phobius"/>
    </source>
</evidence>
<feature type="transmembrane region" description="Helical" evidence="7">
    <location>
        <begin position="191"/>
        <end position="218"/>
    </location>
</feature>
<dbReference type="PANTHER" id="PTHR31585:SF5">
    <property type="entry name" value="RNA-BINDING S4 DOMAIN-CONTAINING PROTEIN"/>
    <property type="match status" value="1"/>
</dbReference>
<feature type="transmembrane region" description="Helical" evidence="7">
    <location>
        <begin position="310"/>
        <end position="331"/>
    </location>
</feature>
<comment type="subcellular location">
    <subcellularLocation>
        <location evidence="1">Membrane</location>
        <topology evidence="1">Multi-pass membrane protein</topology>
    </subcellularLocation>
</comment>
<feature type="transmembrane region" description="Helical" evidence="7">
    <location>
        <begin position="985"/>
        <end position="1005"/>
    </location>
</feature>
<feature type="transmembrane region" description="Helical" evidence="7">
    <location>
        <begin position="351"/>
        <end position="369"/>
    </location>
</feature>
<feature type="transmembrane region" description="Helical" evidence="7">
    <location>
        <begin position="1025"/>
        <end position="1050"/>
    </location>
</feature>
<gene>
    <name evidence="8" type="ORF">THRCLA_10538</name>
</gene>
<dbReference type="Proteomes" id="UP000243217">
    <property type="component" value="Unassembled WGS sequence"/>
</dbReference>
<feature type="transmembrane region" description="Helical" evidence="7">
    <location>
        <begin position="444"/>
        <end position="463"/>
    </location>
</feature>
<dbReference type="EMBL" id="JNBS01003512">
    <property type="protein sequence ID" value="OQR86536.1"/>
    <property type="molecule type" value="Genomic_DNA"/>
</dbReference>
<evidence type="ECO:0000256" key="4">
    <source>
        <dbReference type="ARBA" id="ARBA00022692"/>
    </source>
</evidence>
<keyword evidence="6 7" id="KW-0472">Membrane</keyword>
<dbReference type="STRING" id="74557.A0A1V9YLH1"/>
<feature type="transmembrane region" description="Helical" evidence="7">
    <location>
        <begin position="848"/>
        <end position="869"/>
    </location>
</feature>
<dbReference type="PANTHER" id="PTHR31585">
    <property type="entry name" value="FOLATE-BIOPTERIN TRANSPORTER 1, CHLOROPLASTIC"/>
    <property type="match status" value="1"/>
</dbReference>
<feature type="transmembrane region" description="Helical" evidence="7">
    <location>
        <begin position="381"/>
        <end position="405"/>
    </location>
</feature>
<evidence type="ECO:0000256" key="1">
    <source>
        <dbReference type="ARBA" id="ARBA00004141"/>
    </source>
</evidence>
<keyword evidence="3" id="KW-0813">Transport</keyword>
<keyword evidence="5 7" id="KW-1133">Transmembrane helix</keyword>
<feature type="transmembrane region" description="Helical" evidence="7">
    <location>
        <begin position="411"/>
        <end position="432"/>
    </location>
</feature>
<sequence>MKSSSSSDLPLGNNQKVWLLDQHQLDEIAVMDKSFGDTSEFIDAHQGTGALREGGAIALTSREALALLSQYAGVGLILGALPALAYPVYNVYLQMEGYQVASYNALMRLPWSLKIFMGIFSDCLPIRGYRRRSYMLIGWIVCGVCCAIMAATPFPHSYYGIDRLQGLPLTNISKDDQEQYMNLSAPQSGSLFIMLSTLAAFGSVLVAVASDAMTVQYAQREPIAVRGRVQTMAYIVRDSFRQLPAILIGFAMNSPRYGGNFSWSLSPNVIYGLMIIPPIFGIFTAVWYLVEEQIERVSWRHYFRSLWHLLQLRVLWQLCAYDFLSVVFMFFDETVSDPMLNLWVHANSLNLQLFGVVGGLLTPVSYAFIGKFALHWEWRSSIVIATFLWVGMRATIQMLAVWNVIRNQYFVLFGMTIMDLPMNVQFLFAAYASVEVADIGNEGVVYALLSSVGNLGYFFGPVLSKTVDSYFAVSRKDLRRDDSTVRWQATYCYLISYFVKIVSLVFVLLLPRQKAHVQLLKRRGESSRLAGTILPATKKQGVWLIDPKEFDMSFSPDTDPAMMEVNMKTPGHYTPIGTESESGIDDGALREGGAVHLGSLEAWAVLSQYAGVGIFLGVFPSMAYPVFQNYLRMQGYQVQSYQALMRLSWCVKIFLGLLSDCCPVRGYRRWPYILLGWVIASSSCAIMAFMPFSAPYYGKASLNSIPLANISQADRDAYINLEAPNSAGLFVLLSALATFGSVMVVCAADGLTVEYAQREPAATRGRFQTAIYVVRDSTKILPQIVVGLCMNSFEYGGHFSWSISPNVIYAALIVPCLACIFTSCFWLAEIKVKPFTLRSYFASLWHLIQLRVVWQLCLYLLLSQVFFFFEETVTTPIQLYWLKMDPVFEVVWGPTGILGGLLYSGVMFFRGKWTLSWDWRWSIVYGVVSLVSIDAVFKLTTVWDAVRNPYYFEIGKSLLQVPRAVVFLSGAYPLVEIADMGNEGAVYALAGTCGNLGVPFGTVLYKTVDSFFHVTSTYMGKDDTYVHWQVSYCYLISFGAKLFSLAFLPLLPRQKAHVQLMKRRGKSSKLAGTIMVVSFVLLLIYSIVTNSLPFNKSTSCLRIAGGSGC</sequence>
<keyword evidence="9" id="KW-1185">Reference proteome</keyword>
<feature type="transmembrane region" description="Helical" evidence="7">
    <location>
        <begin position="1070"/>
        <end position="1088"/>
    </location>
</feature>
<evidence type="ECO:0000313" key="8">
    <source>
        <dbReference type="EMBL" id="OQR86536.1"/>
    </source>
</evidence>
<feature type="transmembrane region" description="Helical" evidence="7">
    <location>
        <begin position="609"/>
        <end position="627"/>
    </location>
</feature>
<feature type="transmembrane region" description="Helical" evidence="7">
    <location>
        <begin position="921"/>
        <end position="940"/>
    </location>
</feature>
<evidence type="ECO:0000256" key="2">
    <source>
        <dbReference type="ARBA" id="ARBA00007015"/>
    </source>
</evidence>
<dbReference type="GO" id="GO:0016020">
    <property type="term" value="C:membrane"/>
    <property type="evidence" value="ECO:0007669"/>
    <property type="project" value="UniProtKB-SubCell"/>
</dbReference>
<name>A0A1V9YLH1_9STRA</name>
<dbReference type="InterPro" id="IPR039309">
    <property type="entry name" value="BT1"/>
</dbReference>
<dbReference type="SUPFAM" id="SSF103473">
    <property type="entry name" value="MFS general substrate transporter"/>
    <property type="match status" value="2"/>
</dbReference>
<accession>A0A1V9YLH1</accession>
<dbReference type="Pfam" id="PF03092">
    <property type="entry name" value="BT1"/>
    <property type="match status" value="2"/>
</dbReference>
<protein>
    <submittedName>
        <fullName evidence="8">Folate-Biopterin Transporter (FBT) Family</fullName>
    </submittedName>
</protein>
<comment type="caution">
    <text evidence="8">The sequence shown here is derived from an EMBL/GenBank/DDBJ whole genome shotgun (WGS) entry which is preliminary data.</text>
</comment>
<dbReference type="InterPro" id="IPR036259">
    <property type="entry name" value="MFS_trans_sf"/>
</dbReference>
<evidence type="ECO:0000256" key="3">
    <source>
        <dbReference type="ARBA" id="ARBA00022448"/>
    </source>
</evidence>
<feature type="transmembrane region" description="Helical" evidence="7">
    <location>
        <begin position="639"/>
        <end position="658"/>
    </location>
</feature>
<feature type="transmembrane region" description="Helical" evidence="7">
    <location>
        <begin position="71"/>
        <end position="89"/>
    </location>
</feature>
<feature type="transmembrane region" description="Helical" evidence="7">
    <location>
        <begin position="239"/>
        <end position="257"/>
    </location>
</feature>
<reference evidence="8 9" key="1">
    <citation type="journal article" date="2014" name="Genome Biol. Evol.">
        <title>The secreted proteins of Achlya hypogyna and Thraustotheca clavata identify the ancestral oomycete secretome and reveal gene acquisitions by horizontal gene transfer.</title>
        <authorList>
            <person name="Misner I."/>
            <person name="Blouin N."/>
            <person name="Leonard G."/>
            <person name="Richards T.A."/>
            <person name="Lane C.E."/>
        </authorList>
    </citation>
    <scope>NUCLEOTIDE SEQUENCE [LARGE SCALE GENOMIC DNA]</scope>
    <source>
        <strain evidence="8 9">ATCC 34112</strain>
    </source>
</reference>
<feature type="transmembrane region" description="Helical" evidence="7">
    <location>
        <begin position="807"/>
        <end position="828"/>
    </location>
</feature>
<evidence type="ECO:0000256" key="5">
    <source>
        <dbReference type="ARBA" id="ARBA00022989"/>
    </source>
</evidence>
<proteinExistence type="inferred from homology"/>
<feature type="transmembrane region" description="Helical" evidence="7">
    <location>
        <begin position="488"/>
        <end position="510"/>
    </location>
</feature>
<organism evidence="8 9">
    <name type="scientific">Thraustotheca clavata</name>
    <dbReference type="NCBI Taxonomy" id="74557"/>
    <lineage>
        <taxon>Eukaryota</taxon>
        <taxon>Sar</taxon>
        <taxon>Stramenopiles</taxon>
        <taxon>Oomycota</taxon>
        <taxon>Saprolegniomycetes</taxon>
        <taxon>Saprolegniales</taxon>
        <taxon>Achlyaceae</taxon>
        <taxon>Thraustotheca</taxon>
    </lineage>
</organism>
<evidence type="ECO:0000256" key="6">
    <source>
        <dbReference type="ARBA" id="ARBA00023136"/>
    </source>
</evidence>
<dbReference type="OrthoDB" id="59032at2759"/>
<feature type="transmembrane region" description="Helical" evidence="7">
    <location>
        <begin position="727"/>
        <end position="748"/>
    </location>
</feature>
<dbReference type="AlphaFoldDB" id="A0A1V9YLH1"/>
<feature type="transmembrane region" description="Helical" evidence="7">
    <location>
        <begin position="889"/>
        <end position="909"/>
    </location>
</feature>
<dbReference type="Gene3D" id="1.20.1250.20">
    <property type="entry name" value="MFS general substrate transporter like domains"/>
    <property type="match status" value="2"/>
</dbReference>
<evidence type="ECO:0000313" key="9">
    <source>
        <dbReference type="Proteomes" id="UP000243217"/>
    </source>
</evidence>